<dbReference type="RefSeq" id="WP_133767563.1">
    <property type="nucleotide sequence ID" value="NZ_BAAARP010000001.1"/>
</dbReference>
<dbReference type="Proteomes" id="UP000295344">
    <property type="component" value="Unassembled WGS sequence"/>
</dbReference>
<keyword evidence="3" id="KW-1185">Reference proteome</keyword>
<dbReference type="EMBL" id="SOAM01000004">
    <property type="protein sequence ID" value="TDS74902.1"/>
    <property type="molecule type" value="Genomic_DNA"/>
</dbReference>
<evidence type="ECO:0000256" key="1">
    <source>
        <dbReference type="SAM" id="MobiDB-lite"/>
    </source>
</evidence>
<dbReference type="AlphaFoldDB" id="A0A4R7FIW7"/>
<sequence>MSGALGPSLQRAEAPDLDRLSAEVDPLATMPLPARGPVEPSDFLARLEEAMRASAATVAWVKKHLRAVPFDD</sequence>
<comment type="caution">
    <text evidence="2">The sequence shown here is derived from an EMBL/GenBank/DDBJ whole genome shotgun (WGS) entry which is preliminary data.</text>
</comment>
<evidence type="ECO:0000313" key="3">
    <source>
        <dbReference type="Proteomes" id="UP000295344"/>
    </source>
</evidence>
<name>A0A4R7FIW7_9MICO</name>
<reference evidence="2 3" key="1">
    <citation type="submission" date="2019-03" db="EMBL/GenBank/DDBJ databases">
        <title>Genomic Encyclopedia of Archaeal and Bacterial Type Strains, Phase II (KMG-II): from individual species to whole genera.</title>
        <authorList>
            <person name="Goeker M."/>
        </authorList>
    </citation>
    <scope>NUCLEOTIDE SEQUENCE [LARGE SCALE GENOMIC DNA]</scope>
    <source>
        <strain evidence="2 3">DSM 24782</strain>
    </source>
</reference>
<organism evidence="2 3">
    <name type="scientific">Amnibacterium kyonggiense</name>
    <dbReference type="NCBI Taxonomy" id="595671"/>
    <lineage>
        <taxon>Bacteria</taxon>
        <taxon>Bacillati</taxon>
        <taxon>Actinomycetota</taxon>
        <taxon>Actinomycetes</taxon>
        <taxon>Micrococcales</taxon>
        <taxon>Microbacteriaceae</taxon>
        <taxon>Amnibacterium</taxon>
    </lineage>
</organism>
<protein>
    <submittedName>
        <fullName evidence="2">Uncharacterized protein</fullName>
    </submittedName>
</protein>
<proteinExistence type="predicted"/>
<evidence type="ECO:0000313" key="2">
    <source>
        <dbReference type="EMBL" id="TDS74902.1"/>
    </source>
</evidence>
<gene>
    <name evidence="2" type="ORF">CLV52_3424</name>
</gene>
<feature type="region of interest" description="Disordered" evidence="1">
    <location>
        <begin position="1"/>
        <end position="21"/>
    </location>
</feature>
<accession>A0A4R7FIW7</accession>